<dbReference type="RefSeq" id="WP_262595571.1">
    <property type="nucleotide sequence ID" value="NZ_CP103300.1"/>
</dbReference>
<gene>
    <name evidence="1" type="ORF">NX720_14775</name>
</gene>
<proteinExistence type="predicted"/>
<dbReference type="EMBL" id="CP103300">
    <property type="protein sequence ID" value="UYM14169.1"/>
    <property type="molecule type" value="Genomic_DNA"/>
</dbReference>
<organism evidence="1 2">
    <name type="scientific">Endozoicomonas euniceicola</name>
    <dbReference type="NCBI Taxonomy" id="1234143"/>
    <lineage>
        <taxon>Bacteria</taxon>
        <taxon>Pseudomonadati</taxon>
        <taxon>Pseudomonadota</taxon>
        <taxon>Gammaproteobacteria</taxon>
        <taxon>Oceanospirillales</taxon>
        <taxon>Endozoicomonadaceae</taxon>
        <taxon>Endozoicomonas</taxon>
    </lineage>
</organism>
<evidence type="ECO:0000313" key="2">
    <source>
        <dbReference type="Proteomes" id="UP001163255"/>
    </source>
</evidence>
<evidence type="ECO:0000313" key="1">
    <source>
        <dbReference type="EMBL" id="UYM14169.1"/>
    </source>
</evidence>
<sequence>MTTPKSEYLQIGKNPETGMPEEEFIINVYCLVGDLFKKLFPDPIRTRGFEPKLSDSEVITIEVVGEWLGHHKERTSGQ</sequence>
<protein>
    <submittedName>
        <fullName evidence="1">Uncharacterized protein</fullName>
    </submittedName>
</protein>
<accession>A0ABY6GP28</accession>
<name>A0ABY6GP28_9GAMM</name>
<dbReference type="Proteomes" id="UP001163255">
    <property type="component" value="Chromosome"/>
</dbReference>
<keyword evidence="2" id="KW-1185">Reference proteome</keyword>
<reference evidence="1" key="1">
    <citation type="submission" date="2022-10" db="EMBL/GenBank/DDBJ databases">
        <title>Completed Genome Sequence of two octocoral isolated bacterium, Endozoicomonas euniceicola EF212T and Endozoicomonas gorgoniicola PS125T.</title>
        <authorList>
            <person name="Chiou Y.-J."/>
            <person name="Chen Y.-H."/>
        </authorList>
    </citation>
    <scope>NUCLEOTIDE SEQUENCE</scope>
    <source>
        <strain evidence="1">EF212</strain>
    </source>
</reference>